<keyword evidence="6" id="KW-0812">Transmembrane</keyword>
<dbReference type="Proteomes" id="UP000622648">
    <property type="component" value="Unassembled WGS sequence"/>
</dbReference>
<dbReference type="SUPFAM" id="SSF48452">
    <property type="entry name" value="TPR-like"/>
    <property type="match status" value="2"/>
</dbReference>
<dbReference type="PANTHER" id="PTHR24421:SF60">
    <property type="entry name" value="SENSOR HISTIDINE KINASE COMP"/>
    <property type="match status" value="1"/>
</dbReference>
<dbReference type="InterPro" id="IPR050482">
    <property type="entry name" value="Sensor_HK_TwoCompSys"/>
</dbReference>
<dbReference type="Gene3D" id="1.25.40.10">
    <property type="entry name" value="Tetratricopeptide repeat domain"/>
    <property type="match status" value="2"/>
</dbReference>
<reference evidence="7" key="1">
    <citation type="journal article" date="2014" name="Int. J. Syst. Evol. Microbiol.">
        <title>Complete genome of a new Firmicutes species belonging to the dominant human colonic microbiota ('Ruminococcus bicirculans') reveals two chromosomes and a selective capacity to utilize plant glucans.</title>
        <authorList>
            <consortium name="NISC Comparative Sequencing Program"/>
            <person name="Wegmann U."/>
            <person name="Louis P."/>
            <person name="Goesmann A."/>
            <person name="Henrissat B."/>
            <person name="Duncan S.H."/>
            <person name="Flint H.J."/>
        </authorList>
    </citation>
    <scope>NUCLEOTIDE SEQUENCE</scope>
    <source>
        <strain evidence="7">CGMCC 1.15644</strain>
    </source>
</reference>
<evidence type="ECO:0000256" key="1">
    <source>
        <dbReference type="ARBA" id="ARBA00022679"/>
    </source>
</evidence>
<dbReference type="Proteomes" id="UP000295684">
    <property type="component" value="Unassembled WGS sequence"/>
</dbReference>
<dbReference type="GO" id="GO:0016301">
    <property type="term" value="F:kinase activity"/>
    <property type="evidence" value="ECO:0007669"/>
    <property type="project" value="UniProtKB-KW"/>
</dbReference>
<dbReference type="PROSITE" id="PS50005">
    <property type="entry name" value="TPR"/>
    <property type="match status" value="1"/>
</dbReference>
<dbReference type="Gene3D" id="3.30.565.10">
    <property type="entry name" value="Histidine kinase-like ATPase, C-terminal domain"/>
    <property type="match status" value="1"/>
</dbReference>
<evidence type="ECO:0000313" key="8">
    <source>
        <dbReference type="EMBL" id="TCO27102.1"/>
    </source>
</evidence>
<keyword evidence="5" id="KW-0175">Coiled coil</keyword>
<gene>
    <name evidence="8" type="ORF">EV200_103436</name>
    <name evidence="7" type="ORF">GCM10011413_26740</name>
</gene>
<evidence type="ECO:0000256" key="6">
    <source>
        <dbReference type="SAM" id="Phobius"/>
    </source>
</evidence>
<keyword evidence="6" id="KW-1133">Transmembrane helix</keyword>
<dbReference type="EMBL" id="BMJO01000004">
    <property type="protein sequence ID" value="GGE58891.1"/>
    <property type="molecule type" value="Genomic_DNA"/>
</dbReference>
<name>A0A4R2HF38_9SPHI</name>
<evidence type="ECO:0000313" key="10">
    <source>
        <dbReference type="Proteomes" id="UP000622648"/>
    </source>
</evidence>
<dbReference type="InterPro" id="IPR011990">
    <property type="entry name" value="TPR-like_helical_dom_sf"/>
</dbReference>
<keyword evidence="1" id="KW-0808">Transferase</keyword>
<protein>
    <submittedName>
        <fullName evidence="8">Uncharacterized protein</fullName>
    </submittedName>
</protein>
<dbReference type="RefSeq" id="WP_229676817.1">
    <property type="nucleotide sequence ID" value="NZ_BMJO01000004.1"/>
</dbReference>
<dbReference type="EMBL" id="SLWO01000003">
    <property type="protein sequence ID" value="TCO27102.1"/>
    <property type="molecule type" value="Genomic_DNA"/>
</dbReference>
<keyword evidence="4" id="KW-0802">TPR repeat</keyword>
<evidence type="ECO:0000256" key="4">
    <source>
        <dbReference type="PROSITE-ProRule" id="PRU00339"/>
    </source>
</evidence>
<dbReference type="PANTHER" id="PTHR24421">
    <property type="entry name" value="NITRATE/NITRITE SENSOR PROTEIN NARX-RELATED"/>
    <property type="match status" value="1"/>
</dbReference>
<sequence>MKRLNITIISILLLFSCSEKSPNVKVKTKENNPIYDKAFQYAEEHKTDSAFFYFDKAKDLFLQQEDSLGVAKCLLNMAMISTDNGDYFGGQELSVNASPYFDKRIPKQHIFIKANLNNLGLAYENLKDYNQAIVFYTEALNYTTGVNAEAILKNNIANIYRKRKAYQKAIVIYQDILNQSIDSETFAKVLSNLALSKWLQNPGYNAAPELLKALAIRKKNNLLLELNASYAHLADYYTNSKPDSALFYANKRYQVAQVINRVDDRLEGLQKLIRISPPSATKQYFQSYQNLSDSIQTVRSAAKNQFAVIRYNSEKNKADFLKAQAENIEKQKDILLRNIGILTLVICLILGYIFYQRRQKSLRQEKEIEVKKTELKYVKKVHDGVANGLYRIMNKLDNQEALKDNPIINEIEELYEQSRDISYERPRLKNQSFNEKISETLKSFASENTKVILVGNSAPLWEKVSEQAKDEIAHILQELMVNMGKHSQASDVVIKFEQVQQKINIYYTDNGIGIVGKPQPKNGLTNTGSRIDAIGGTITFDTKIEKGLKIQISFPVS</sequence>
<dbReference type="CDD" id="cd16917">
    <property type="entry name" value="HATPase_UhpB-NarQ-NarX-like"/>
    <property type="match status" value="1"/>
</dbReference>
<dbReference type="SMART" id="SM00028">
    <property type="entry name" value="TPR"/>
    <property type="match status" value="3"/>
</dbReference>
<keyword evidence="6" id="KW-0472">Membrane</keyword>
<reference evidence="8 9" key="3">
    <citation type="submission" date="2019-03" db="EMBL/GenBank/DDBJ databases">
        <title>Genomic Encyclopedia of Type Strains, Phase IV (KMG-IV): sequencing the most valuable type-strain genomes for metagenomic binning, comparative biology and taxonomic classification.</title>
        <authorList>
            <person name="Goeker M."/>
        </authorList>
    </citation>
    <scope>NUCLEOTIDE SEQUENCE [LARGE SCALE GENOMIC DNA]</scope>
    <source>
        <strain evidence="8 9">DSM 103236</strain>
    </source>
</reference>
<accession>A0A4R2HF38</accession>
<proteinExistence type="predicted"/>
<dbReference type="GO" id="GO:0000160">
    <property type="term" value="P:phosphorelay signal transduction system"/>
    <property type="evidence" value="ECO:0007669"/>
    <property type="project" value="UniProtKB-KW"/>
</dbReference>
<keyword evidence="10" id="KW-1185">Reference proteome</keyword>
<dbReference type="InterPro" id="IPR019734">
    <property type="entry name" value="TPR_rpt"/>
</dbReference>
<evidence type="ECO:0000256" key="5">
    <source>
        <dbReference type="SAM" id="Coils"/>
    </source>
</evidence>
<feature type="repeat" description="TPR" evidence="4">
    <location>
        <begin position="113"/>
        <end position="146"/>
    </location>
</feature>
<evidence type="ECO:0000256" key="3">
    <source>
        <dbReference type="ARBA" id="ARBA00023012"/>
    </source>
</evidence>
<evidence type="ECO:0000313" key="7">
    <source>
        <dbReference type="EMBL" id="GGE58891.1"/>
    </source>
</evidence>
<comment type="caution">
    <text evidence="8">The sequence shown here is derived from an EMBL/GenBank/DDBJ whole genome shotgun (WGS) entry which is preliminary data.</text>
</comment>
<organism evidence="8 9">
    <name type="scientific">Pedobacter psychrotolerans</name>
    <dbReference type="NCBI Taxonomy" id="1843235"/>
    <lineage>
        <taxon>Bacteria</taxon>
        <taxon>Pseudomonadati</taxon>
        <taxon>Bacteroidota</taxon>
        <taxon>Sphingobacteriia</taxon>
        <taxon>Sphingobacteriales</taxon>
        <taxon>Sphingobacteriaceae</taxon>
        <taxon>Pedobacter</taxon>
    </lineage>
</organism>
<dbReference type="SUPFAM" id="SSF55874">
    <property type="entry name" value="ATPase domain of HSP90 chaperone/DNA topoisomerase II/histidine kinase"/>
    <property type="match status" value="1"/>
</dbReference>
<reference evidence="7" key="4">
    <citation type="submission" date="2024-05" db="EMBL/GenBank/DDBJ databases">
        <authorList>
            <person name="Sun Q."/>
            <person name="Zhou Y."/>
        </authorList>
    </citation>
    <scope>NUCLEOTIDE SEQUENCE</scope>
    <source>
        <strain evidence="7">CGMCC 1.15644</strain>
    </source>
</reference>
<evidence type="ECO:0000313" key="9">
    <source>
        <dbReference type="Proteomes" id="UP000295684"/>
    </source>
</evidence>
<feature type="coiled-coil region" evidence="5">
    <location>
        <begin position="311"/>
        <end position="338"/>
    </location>
</feature>
<dbReference type="AlphaFoldDB" id="A0A4R2HF38"/>
<evidence type="ECO:0000256" key="2">
    <source>
        <dbReference type="ARBA" id="ARBA00022777"/>
    </source>
</evidence>
<reference evidence="10" key="2">
    <citation type="journal article" date="2019" name="Int. J. Syst. Evol. Microbiol.">
        <title>The Global Catalogue of Microorganisms (GCM) 10K type strain sequencing project: providing services to taxonomists for standard genome sequencing and annotation.</title>
        <authorList>
            <consortium name="The Broad Institute Genomics Platform"/>
            <consortium name="The Broad Institute Genome Sequencing Center for Infectious Disease"/>
            <person name="Wu L."/>
            <person name="Ma J."/>
        </authorList>
    </citation>
    <scope>NUCLEOTIDE SEQUENCE [LARGE SCALE GENOMIC DNA]</scope>
    <source>
        <strain evidence="10">CGMCC 1.15644</strain>
    </source>
</reference>
<dbReference type="InterPro" id="IPR036890">
    <property type="entry name" value="HATPase_C_sf"/>
</dbReference>
<dbReference type="PROSITE" id="PS51257">
    <property type="entry name" value="PROKAR_LIPOPROTEIN"/>
    <property type="match status" value="1"/>
</dbReference>
<feature type="transmembrane region" description="Helical" evidence="6">
    <location>
        <begin position="334"/>
        <end position="355"/>
    </location>
</feature>
<keyword evidence="3" id="KW-0902">Two-component regulatory system</keyword>
<keyword evidence="2" id="KW-0418">Kinase</keyword>